<keyword evidence="7" id="KW-1185">Reference proteome</keyword>
<dbReference type="NCBIfam" id="TIGR03516">
    <property type="entry name" value="ppisom_GldI"/>
    <property type="match status" value="1"/>
</dbReference>
<organism evidence="6 7">
    <name type="scientific">Tenacibaculum maritimum NCIMB 2154</name>
    <dbReference type="NCBI Taxonomy" id="1349785"/>
    <lineage>
        <taxon>Bacteria</taxon>
        <taxon>Pseudomonadati</taxon>
        <taxon>Bacteroidota</taxon>
        <taxon>Flavobacteriia</taxon>
        <taxon>Flavobacteriales</taxon>
        <taxon>Flavobacteriaceae</taxon>
        <taxon>Tenacibaculum</taxon>
    </lineage>
</organism>
<dbReference type="STRING" id="1349785.GCA_000509405_01714"/>
<dbReference type="PROSITE" id="PS50059">
    <property type="entry name" value="FKBP_PPIASE"/>
    <property type="match status" value="1"/>
</dbReference>
<proteinExistence type="inferred from homology"/>
<dbReference type="Gene3D" id="3.10.50.40">
    <property type="match status" value="1"/>
</dbReference>
<keyword evidence="6" id="KW-0449">Lipoprotein</keyword>
<evidence type="ECO:0000313" key="7">
    <source>
        <dbReference type="Proteomes" id="UP000231564"/>
    </source>
</evidence>
<evidence type="ECO:0000256" key="4">
    <source>
        <dbReference type="RuleBase" id="RU003915"/>
    </source>
</evidence>
<dbReference type="SUPFAM" id="SSF54534">
    <property type="entry name" value="FKBP-like"/>
    <property type="match status" value="1"/>
</dbReference>
<evidence type="ECO:0000313" key="6">
    <source>
        <dbReference type="EMBL" id="SFZ83720.1"/>
    </source>
</evidence>
<dbReference type="RefSeq" id="WP_100211491.1">
    <property type="nucleotide sequence ID" value="NZ_CP138495.1"/>
</dbReference>
<accession>A0A2H1EBE1</accession>
<gene>
    <name evidence="6" type="primary">gldI</name>
    <name evidence="6" type="ORF">MARIT_2197</name>
</gene>
<dbReference type="EC" id="5.2.1.8" evidence="4"/>
<evidence type="ECO:0000259" key="5">
    <source>
        <dbReference type="PROSITE" id="PS50059"/>
    </source>
</evidence>
<feature type="domain" description="PPIase FKBP-type" evidence="5">
    <location>
        <begin position="91"/>
        <end position="178"/>
    </location>
</feature>
<dbReference type="Pfam" id="PF00254">
    <property type="entry name" value="FKBP_C"/>
    <property type="match status" value="1"/>
</dbReference>
<comment type="catalytic activity">
    <reaction evidence="1 3 4">
        <text>[protein]-peptidylproline (omega=180) = [protein]-peptidylproline (omega=0)</text>
        <dbReference type="Rhea" id="RHEA:16237"/>
        <dbReference type="Rhea" id="RHEA-COMP:10747"/>
        <dbReference type="Rhea" id="RHEA-COMP:10748"/>
        <dbReference type="ChEBI" id="CHEBI:83833"/>
        <dbReference type="ChEBI" id="CHEBI:83834"/>
        <dbReference type="EC" id="5.2.1.8"/>
    </reaction>
</comment>
<dbReference type="GeneID" id="47723679"/>
<evidence type="ECO:0000256" key="2">
    <source>
        <dbReference type="ARBA" id="ARBA00023110"/>
    </source>
</evidence>
<reference evidence="6 7" key="1">
    <citation type="submission" date="2016-11" db="EMBL/GenBank/DDBJ databases">
        <authorList>
            <person name="Jaros S."/>
            <person name="Januszkiewicz K."/>
            <person name="Wedrychowicz H."/>
        </authorList>
    </citation>
    <scope>NUCLEOTIDE SEQUENCE [LARGE SCALE GENOMIC DNA]</scope>
    <source>
        <strain evidence="6">NCIMB 2154T</strain>
    </source>
</reference>
<evidence type="ECO:0000256" key="1">
    <source>
        <dbReference type="ARBA" id="ARBA00000971"/>
    </source>
</evidence>
<dbReference type="GO" id="GO:0003755">
    <property type="term" value="F:peptidyl-prolyl cis-trans isomerase activity"/>
    <property type="evidence" value="ECO:0007669"/>
    <property type="project" value="UniProtKB-UniRule"/>
</dbReference>
<evidence type="ECO:0000256" key="3">
    <source>
        <dbReference type="PROSITE-ProRule" id="PRU00277"/>
    </source>
</evidence>
<keyword evidence="3 4" id="KW-0413">Isomerase</keyword>
<protein>
    <recommendedName>
        <fullName evidence="4">Peptidyl-prolyl cis-trans isomerase</fullName>
        <ecNumber evidence="4">5.2.1.8</ecNumber>
    </recommendedName>
</protein>
<dbReference type="PROSITE" id="PS51257">
    <property type="entry name" value="PROKAR_LIPOPROTEIN"/>
    <property type="match status" value="1"/>
</dbReference>
<sequence length="183" mass="21325">MRFNILLSGILISFFVCSCQESVARRPKKHTTTNFYKEVIEQKKRLVKFENRIIKKEIEKDTLENYQKSASGFWYTYNVKKIEEAPKPKPEDVVIIRYNIKGLDNEVIYSEEELGEKEYKIDKEDFIPALQDGIKLMKKGETITFVIPSYRAFGVVGDENRIGMNKTIKSTVTLIDIKSNIKK</sequence>
<dbReference type="Proteomes" id="UP000231564">
    <property type="component" value="Chromosome MARIT"/>
</dbReference>
<dbReference type="OrthoDB" id="1093155at2"/>
<dbReference type="InterPro" id="IPR046357">
    <property type="entry name" value="PPIase_dom_sf"/>
</dbReference>
<dbReference type="InterPro" id="IPR001179">
    <property type="entry name" value="PPIase_FKBP_dom"/>
</dbReference>
<comment type="similarity">
    <text evidence="4">Belongs to the FKBP-type PPIase family.</text>
</comment>
<dbReference type="KEGG" id="tmar:MARIT_2197"/>
<dbReference type="EMBL" id="LT634361">
    <property type="protein sequence ID" value="SFZ83720.1"/>
    <property type="molecule type" value="Genomic_DNA"/>
</dbReference>
<name>A0A2H1EBE1_9FLAO</name>
<dbReference type="InterPro" id="IPR019869">
    <property type="entry name" value="Motility-assoc_PPIase_GldI"/>
</dbReference>
<keyword evidence="2 3" id="KW-0697">Rotamase</keyword>
<dbReference type="AlphaFoldDB" id="A0A2H1EBE1"/>